<dbReference type="PANTHER" id="PTHR33693">
    <property type="entry name" value="TYPE-5 URACIL-DNA GLYCOSYLASE"/>
    <property type="match status" value="1"/>
</dbReference>
<keyword evidence="11" id="KW-0234">DNA repair</keyword>
<evidence type="ECO:0000256" key="9">
    <source>
        <dbReference type="ARBA" id="ARBA00023004"/>
    </source>
</evidence>
<dbReference type="InterPro" id="IPR036895">
    <property type="entry name" value="Uracil-DNA_glycosylase-like_sf"/>
</dbReference>
<evidence type="ECO:0000256" key="3">
    <source>
        <dbReference type="ARBA" id="ARBA00012030"/>
    </source>
</evidence>
<name>A0ABZ0UU86_9RICK</name>
<dbReference type="RefSeq" id="WP_323738005.1">
    <property type="nucleotide sequence ID" value="NZ_CP112932.1"/>
</dbReference>
<feature type="domain" description="Uracil-DNA glycosylase-like" evidence="12">
    <location>
        <begin position="107"/>
        <end position="260"/>
    </location>
</feature>
<accession>A0ABZ0UU86</accession>
<gene>
    <name evidence="13" type="ORF">Trichorick_01119</name>
</gene>
<dbReference type="InterPro" id="IPR051536">
    <property type="entry name" value="UDG_Type-4/5"/>
</dbReference>
<evidence type="ECO:0000256" key="7">
    <source>
        <dbReference type="ARBA" id="ARBA00022763"/>
    </source>
</evidence>
<evidence type="ECO:0000256" key="8">
    <source>
        <dbReference type="ARBA" id="ARBA00022801"/>
    </source>
</evidence>
<dbReference type="SMART" id="SM00986">
    <property type="entry name" value="UDG"/>
    <property type="match status" value="1"/>
</dbReference>
<evidence type="ECO:0000256" key="1">
    <source>
        <dbReference type="ARBA" id="ARBA00001400"/>
    </source>
</evidence>
<evidence type="ECO:0000256" key="5">
    <source>
        <dbReference type="ARBA" id="ARBA00022485"/>
    </source>
</evidence>
<dbReference type="SMART" id="SM00987">
    <property type="entry name" value="UreE_C"/>
    <property type="match status" value="1"/>
</dbReference>
<keyword evidence="10" id="KW-0411">Iron-sulfur</keyword>
<dbReference type="Pfam" id="PF03167">
    <property type="entry name" value="UDG"/>
    <property type="match status" value="1"/>
</dbReference>
<protein>
    <recommendedName>
        <fullName evidence="4">Type-4 uracil-DNA glycosylase</fullName>
        <ecNumber evidence="3">3.2.2.27</ecNumber>
    </recommendedName>
</protein>
<keyword evidence="9" id="KW-0408">Iron</keyword>
<keyword evidence="14" id="KW-1185">Reference proteome</keyword>
<keyword evidence="6" id="KW-0479">Metal-binding</keyword>
<dbReference type="InterPro" id="IPR005122">
    <property type="entry name" value="Uracil-DNA_glycosylase-like"/>
</dbReference>
<reference evidence="13 14" key="1">
    <citation type="submission" date="2022-10" db="EMBL/GenBank/DDBJ databases">
        <title>Host association and intracellularity evolved multiple times independently in the Rickettsiales.</title>
        <authorList>
            <person name="Castelli M."/>
            <person name="Nardi T."/>
            <person name="Gammuto L."/>
            <person name="Bellinzona G."/>
            <person name="Sabaneyeva E."/>
            <person name="Potekhin A."/>
            <person name="Serra V."/>
            <person name="Petroni G."/>
            <person name="Sassera D."/>
        </authorList>
    </citation>
    <scope>NUCLEOTIDE SEQUENCE [LARGE SCALE GENOMIC DNA]</scope>
    <source>
        <strain evidence="13 14">Kr 154-4</strain>
    </source>
</reference>
<evidence type="ECO:0000256" key="11">
    <source>
        <dbReference type="ARBA" id="ARBA00023204"/>
    </source>
</evidence>
<organism evidence="13 14">
    <name type="scientific">Candidatus Trichorickettsia mobilis</name>
    <dbReference type="NCBI Taxonomy" id="1346319"/>
    <lineage>
        <taxon>Bacteria</taxon>
        <taxon>Pseudomonadati</taxon>
        <taxon>Pseudomonadota</taxon>
        <taxon>Alphaproteobacteria</taxon>
        <taxon>Rickettsiales</taxon>
        <taxon>Rickettsiaceae</taxon>
        <taxon>Rickettsieae</taxon>
        <taxon>Candidatus Trichorickettsia</taxon>
    </lineage>
</organism>
<dbReference type="NCBIfam" id="TIGR00758">
    <property type="entry name" value="UDG_fam4"/>
    <property type="match status" value="1"/>
</dbReference>
<evidence type="ECO:0000256" key="2">
    <source>
        <dbReference type="ARBA" id="ARBA00006521"/>
    </source>
</evidence>
<dbReference type="Proteomes" id="UP001326613">
    <property type="component" value="Chromosome"/>
</dbReference>
<evidence type="ECO:0000313" key="13">
    <source>
        <dbReference type="EMBL" id="WPY01213.1"/>
    </source>
</evidence>
<sequence>MSSKKTEALKQKIQHLHWLKSIGIDYYCSETAIIYDHSSTKKLDNDHNNVVLESLPQHAETTENNCKSAEQAARHIANSVTTLEELKQSVLNFEGCTLKGFATNTVFADGNPNSQIMFIGEAPGATEDQKGIPFCGESGKLLDNMLACIGIFRTTNAYITNTIFWRPPANREPTPEEISICKPFVEKHIALINPKLIVLVGSTAATSLLGKHAGISKIRQEYYSYTNQYLQKPIATTAIFHPAYLLRQPMQKKTTWYDLIKIQQFITENIK</sequence>
<keyword evidence="8" id="KW-0378">Hydrolase</keyword>
<dbReference type="CDD" id="cd10030">
    <property type="entry name" value="UDG-F4_TTUDGA_SPO1dp_like"/>
    <property type="match status" value="1"/>
</dbReference>
<evidence type="ECO:0000259" key="12">
    <source>
        <dbReference type="SMART" id="SM00986"/>
    </source>
</evidence>
<comment type="similarity">
    <text evidence="2">Belongs to the uracil-DNA glycosylase (UDG) superfamily. Type 4 (UDGa) family.</text>
</comment>
<evidence type="ECO:0000256" key="4">
    <source>
        <dbReference type="ARBA" id="ARBA00019403"/>
    </source>
</evidence>
<evidence type="ECO:0000256" key="6">
    <source>
        <dbReference type="ARBA" id="ARBA00022723"/>
    </source>
</evidence>
<dbReference type="EC" id="3.2.2.27" evidence="3"/>
<proteinExistence type="inferred from homology"/>
<dbReference type="PANTHER" id="PTHR33693:SF1">
    <property type="entry name" value="TYPE-4 URACIL-DNA GLYCOSYLASE"/>
    <property type="match status" value="1"/>
</dbReference>
<dbReference type="EMBL" id="CP112932">
    <property type="protein sequence ID" value="WPY01213.1"/>
    <property type="molecule type" value="Genomic_DNA"/>
</dbReference>
<dbReference type="SUPFAM" id="SSF52141">
    <property type="entry name" value="Uracil-DNA glycosylase-like"/>
    <property type="match status" value="1"/>
</dbReference>
<evidence type="ECO:0000256" key="10">
    <source>
        <dbReference type="ARBA" id="ARBA00023014"/>
    </source>
</evidence>
<dbReference type="Gene3D" id="3.40.470.10">
    <property type="entry name" value="Uracil-DNA glycosylase-like domain"/>
    <property type="match status" value="1"/>
</dbReference>
<keyword evidence="5" id="KW-0004">4Fe-4S</keyword>
<evidence type="ECO:0000313" key="14">
    <source>
        <dbReference type="Proteomes" id="UP001326613"/>
    </source>
</evidence>
<comment type="catalytic activity">
    <reaction evidence="1">
        <text>Hydrolyzes single-stranded DNA or mismatched double-stranded DNA and polynucleotides, releasing free uracil.</text>
        <dbReference type="EC" id="3.2.2.27"/>
    </reaction>
</comment>
<dbReference type="InterPro" id="IPR005273">
    <property type="entry name" value="Ura-DNA_glyco_family4"/>
</dbReference>
<keyword evidence="7" id="KW-0227">DNA damage</keyword>